<gene>
    <name evidence="3" type="ORF">Cfor_12728</name>
</gene>
<protein>
    <submittedName>
        <fullName evidence="3">Uncharacterized protein</fullName>
    </submittedName>
</protein>
<dbReference type="PANTHER" id="PTHR36694:SF4">
    <property type="entry name" value="LD42595P"/>
    <property type="match status" value="1"/>
</dbReference>
<feature type="chain" id="PRO_5026890197" evidence="2">
    <location>
        <begin position="24"/>
        <end position="202"/>
    </location>
</feature>
<dbReference type="Proteomes" id="UP000502823">
    <property type="component" value="Unassembled WGS sequence"/>
</dbReference>
<name>A0A6L2PLH5_COPFO</name>
<keyword evidence="2" id="KW-0732">Signal</keyword>
<dbReference type="AlphaFoldDB" id="A0A6L2PLH5"/>
<organism evidence="3 4">
    <name type="scientific">Coptotermes formosanus</name>
    <name type="common">Formosan subterranean termite</name>
    <dbReference type="NCBI Taxonomy" id="36987"/>
    <lineage>
        <taxon>Eukaryota</taxon>
        <taxon>Metazoa</taxon>
        <taxon>Ecdysozoa</taxon>
        <taxon>Arthropoda</taxon>
        <taxon>Hexapoda</taxon>
        <taxon>Insecta</taxon>
        <taxon>Pterygota</taxon>
        <taxon>Neoptera</taxon>
        <taxon>Polyneoptera</taxon>
        <taxon>Dictyoptera</taxon>
        <taxon>Blattodea</taxon>
        <taxon>Blattoidea</taxon>
        <taxon>Termitoidae</taxon>
        <taxon>Rhinotermitidae</taxon>
        <taxon>Coptotermes</taxon>
    </lineage>
</organism>
<keyword evidence="4" id="KW-1185">Reference proteome</keyword>
<dbReference type="PANTHER" id="PTHR36694">
    <property type="entry name" value="PASIFLORA 1, ISOFORM A-RELATED"/>
    <property type="match status" value="1"/>
</dbReference>
<evidence type="ECO:0000313" key="3">
    <source>
        <dbReference type="EMBL" id="GFG31962.1"/>
    </source>
</evidence>
<feature type="signal peptide" evidence="2">
    <location>
        <begin position="1"/>
        <end position="23"/>
    </location>
</feature>
<evidence type="ECO:0000256" key="2">
    <source>
        <dbReference type="SAM" id="SignalP"/>
    </source>
</evidence>
<feature type="transmembrane region" description="Helical" evidence="1">
    <location>
        <begin position="113"/>
        <end position="141"/>
    </location>
</feature>
<accession>A0A6L2PLH5</accession>
<keyword evidence="1" id="KW-0472">Membrane</keyword>
<feature type="transmembrane region" description="Helical" evidence="1">
    <location>
        <begin position="87"/>
        <end position="107"/>
    </location>
</feature>
<dbReference type="GO" id="GO:0035159">
    <property type="term" value="P:regulation of tube length, open tracheal system"/>
    <property type="evidence" value="ECO:0007669"/>
    <property type="project" value="TreeGrafter"/>
</dbReference>
<dbReference type="GO" id="GO:0005886">
    <property type="term" value="C:plasma membrane"/>
    <property type="evidence" value="ECO:0007669"/>
    <property type="project" value="TreeGrafter"/>
</dbReference>
<dbReference type="OrthoDB" id="8174021at2759"/>
<proteinExistence type="predicted"/>
<sequence length="202" mass="23230">MFQVLSLFTIFTAMFDIYCLSQAAPGSTHYGYYIISFEFVYVGNVHVRNALIVFALFSLIGGIAVFVTSIILIIALRKEYEKKMVPWLYCFAVFTLFRLFAFVFGSIVNDMIFGYNVAMCVLWIIYTVASVYGWLLVYSLYLELCDLTKLEDLAHLRFQLCSLEIMKMKIKQELMGIRGRGCEHYFGVAINRITWVNGAVII</sequence>
<dbReference type="EMBL" id="BLKM01007944">
    <property type="protein sequence ID" value="GFG31962.1"/>
    <property type="molecule type" value="Genomic_DNA"/>
</dbReference>
<keyword evidence="1" id="KW-0812">Transmembrane</keyword>
<keyword evidence="1" id="KW-1133">Transmembrane helix</keyword>
<dbReference type="FunCoup" id="A0A6L2PLH5">
    <property type="interactions" value="142"/>
</dbReference>
<evidence type="ECO:0000256" key="1">
    <source>
        <dbReference type="SAM" id="Phobius"/>
    </source>
</evidence>
<feature type="transmembrane region" description="Helical" evidence="1">
    <location>
        <begin position="47"/>
        <end position="75"/>
    </location>
</feature>
<dbReference type="InParanoid" id="A0A6L2PLH5"/>
<dbReference type="GO" id="GO:0019991">
    <property type="term" value="P:septate junction assembly"/>
    <property type="evidence" value="ECO:0007669"/>
    <property type="project" value="TreeGrafter"/>
</dbReference>
<reference evidence="4" key="1">
    <citation type="submission" date="2020-01" db="EMBL/GenBank/DDBJ databases">
        <title>Draft genome sequence of the Termite Coptotermes fromosanus.</title>
        <authorList>
            <person name="Itakura S."/>
            <person name="Yosikawa Y."/>
            <person name="Umezawa K."/>
        </authorList>
    </citation>
    <scope>NUCLEOTIDE SEQUENCE [LARGE SCALE GENOMIC DNA]</scope>
</reference>
<evidence type="ECO:0000313" key="4">
    <source>
        <dbReference type="Proteomes" id="UP000502823"/>
    </source>
</evidence>
<comment type="caution">
    <text evidence="3">The sequence shown here is derived from an EMBL/GenBank/DDBJ whole genome shotgun (WGS) entry which is preliminary data.</text>
</comment>
<dbReference type="GO" id="GO:0060857">
    <property type="term" value="P:establishment of glial blood-brain barrier"/>
    <property type="evidence" value="ECO:0007669"/>
    <property type="project" value="TreeGrafter"/>
</dbReference>